<dbReference type="EMBL" id="FNTD01000004">
    <property type="protein sequence ID" value="SEE30963.1"/>
    <property type="molecule type" value="Genomic_DNA"/>
</dbReference>
<proteinExistence type="inferred from homology"/>
<dbReference type="Gene3D" id="3.40.1620.10">
    <property type="entry name" value="YefM-like domain"/>
    <property type="match status" value="1"/>
</dbReference>
<organism evidence="3 4">
    <name type="scientific">Streptomyces misionensis</name>
    <dbReference type="NCBI Taxonomy" id="67331"/>
    <lineage>
        <taxon>Bacteria</taxon>
        <taxon>Bacillati</taxon>
        <taxon>Actinomycetota</taxon>
        <taxon>Actinomycetes</taxon>
        <taxon>Kitasatosporales</taxon>
        <taxon>Streptomycetaceae</taxon>
        <taxon>Streptomyces</taxon>
    </lineage>
</organism>
<dbReference type="SUPFAM" id="SSF143120">
    <property type="entry name" value="YefM-like"/>
    <property type="match status" value="1"/>
</dbReference>
<dbReference type="RefSeq" id="WP_074995902.1">
    <property type="nucleotide sequence ID" value="NZ_FNTD01000004.1"/>
</dbReference>
<evidence type="ECO:0000313" key="4">
    <source>
        <dbReference type="Proteomes" id="UP000182375"/>
    </source>
</evidence>
<accession>A0A1H5HSM7</accession>
<dbReference type="InterPro" id="IPR036165">
    <property type="entry name" value="YefM-like_sf"/>
</dbReference>
<name>A0A1H5HSM7_9ACTN</name>
<protein>
    <submittedName>
        <fullName evidence="3">Antitoxin Phd_YefM, type II toxin-antitoxin system</fullName>
    </submittedName>
</protein>
<feature type="region of interest" description="Disordered" evidence="2">
    <location>
        <begin position="42"/>
        <end position="64"/>
    </location>
</feature>
<dbReference type="AlphaFoldDB" id="A0A1H5HSM7"/>
<evidence type="ECO:0000313" key="3">
    <source>
        <dbReference type="EMBL" id="SEE30963.1"/>
    </source>
</evidence>
<evidence type="ECO:0000256" key="2">
    <source>
        <dbReference type="SAM" id="MobiDB-lite"/>
    </source>
</evidence>
<dbReference type="GeneID" id="95516581"/>
<comment type="similarity">
    <text evidence="1">Belongs to the phD/YefM antitoxin family.</text>
</comment>
<sequence length="64" mass="6573">MTEAVSITHARPILSDIARRVATTCEPIVLTDHGQAIATIVPMPPGQADDPGDRPEAAGEALAG</sequence>
<gene>
    <name evidence="3" type="ORF">SAMN04490357_7621</name>
</gene>
<dbReference type="Proteomes" id="UP000182375">
    <property type="component" value="Unassembled WGS sequence"/>
</dbReference>
<evidence type="ECO:0000256" key="1">
    <source>
        <dbReference type="ARBA" id="ARBA00009981"/>
    </source>
</evidence>
<reference evidence="3 4" key="1">
    <citation type="submission" date="2016-10" db="EMBL/GenBank/DDBJ databases">
        <authorList>
            <person name="de Groot N.N."/>
        </authorList>
    </citation>
    <scope>NUCLEOTIDE SEQUENCE [LARGE SCALE GENOMIC DNA]</scope>
    <source>
        <strain evidence="3 4">DSM 40306</strain>
    </source>
</reference>